<reference evidence="9 10" key="1">
    <citation type="submission" date="2019-05" db="EMBL/GenBank/DDBJ databases">
        <title>Genome sequence of Klebsiella sp strain TOUT106.</title>
        <authorList>
            <person name="Rahi P."/>
            <person name="Chaudhari D."/>
        </authorList>
    </citation>
    <scope>NUCLEOTIDE SEQUENCE [LARGE SCALE GENOMIC DNA]</scope>
    <source>
        <strain evidence="9 10">TOUT106</strain>
    </source>
</reference>
<keyword evidence="4 6" id="KW-0238">DNA-binding</keyword>
<dbReference type="SUPFAM" id="SSF88946">
    <property type="entry name" value="Sigma2 domain of RNA polymerase sigma factors"/>
    <property type="match status" value="1"/>
</dbReference>
<evidence type="ECO:0000259" key="7">
    <source>
        <dbReference type="Pfam" id="PF04542"/>
    </source>
</evidence>
<dbReference type="GO" id="GO:0016987">
    <property type="term" value="F:sigma factor activity"/>
    <property type="evidence" value="ECO:0007669"/>
    <property type="project" value="UniProtKB-KW"/>
</dbReference>
<dbReference type="AlphaFoldDB" id="A0A5R9LHC7"/>
<dbReference type="InterPro" id="IPR013324">
    <property type="entry name" value="RNA_pol_sigma_r3/r4-like"/>
</dbReference>
<comment type="caution">
    <text evidence="9">The sequence shown here is derived from an EMBL/GenBank/DDBJ whole genome shotgun (WGS) entry which is preliminary data.</text>
</comment>
<dbReference type="InterPro" id="IPR039425">
    <property type="entry name" value="RNA_pol_sigma-70-like"/>
</dbReference>
<evidence type="ECO:0000313" key="9">
    <source>
        <dbReference type="EMBL" id="TLV16756.1"/>
    </source>
</evidence>
<dbReference type="InterPro" id="IPR000838">
    <property type="entry name" value="RNA_pol_sigma70_ECF_CS"/>
</dbReference>
<accession>A0A5R9LHC7</accession>
<keyword evidence="5 6" id="KW-0804">Transcription</keyword>
<dbReference type="EMBL" id="VCHQ01000016">
    <property type="protein sequence ID" value="TLV16756.1"/>
    <property type="molecule type" value="Genomic_DNA"/>
</dbReference>
<dbReference type="InterPro" id="IPR007627">
    <property type="entry name" value="RNA_pol_sigma70_r2"/>
</dbReference>
<dbReference type="Gene3D" id="1.10.10.10">
    <property type="entry name" value="Winged helix-like DNA-binding domain superfamily/Winged helix DNA-binding domain"/>
    <property type="match status" value="1"/>
</dbReference>
<keyword evidence="2 6" id="KW-0805">Transcription regulation</keyword>
<evidence type="ECO:0000256" key="5">
    <source>
        <dbReference type="ARBA" id="ARBA00023163"/>
    </source>
</evidence>
<dbReference type="InterPro" id="IPR014284">
    <property type="entry name" value="RNA_pol_sigma-70_dom"/>
</dbReference>
<gene>
    <name evidence="9" type="ORF">FE839_13105</name>
</gene>
<protein>
    <recommendedName>
        <fullName evidence="6">RNA polymerase sigma factor</fullName>
    </recommendedName>
</protein>
<evidence type="ECO:0000256" key="1">
    <source>
        <dbReference type="ARBA" id="ARBA00010641"/>
    </source>
</evidence>
<dbReference type="PANTHER" id="PTHR43133:SF63">
    <property type="entry name" value="RNA POLYMERASE SIGMA FACTOR FECI-RELATED"/>
    <property type="match status" value="1"/>
</dbReference>
<name>A0A5R9LHC7_9ENTR</name>
<feature type="domain" description="RNA polymerase sigma-70 region 2" evidence="7">
    <location>
        <begin position="16"/>
        <end position="81"/>
    </location>
</feature>
<dbReference type="InterPro" id="IPR036388">
    <property type="entry name" value="WH-like_DNA-bd_sf"/>
</dbReference>
<evidence type="ECO:0000256" key="4">
    <source>
        <dbReference type="ARBA" id="ARBA00023125"/>
    </source>
</evidence>
<evidence type="ECO:0000256" key="3">
    <source>
        <dbReference type="ARBA" id="ARBA00023082"/>
    </source>
</evidence>
<dbReference type="PANTHER" id="PTHR43133">
    <property type="entry name" value="RNA POLYMERASE ECF-TYPE SIGMA FACTO"/>
    <property type="match status" value="1"/>
</dbReference>
<evidence type="ECO:0000256" key="2">
    <source>
        <dbReference type="ARBA" id="ARBA00023015"/>
    </source>
</evidence>
<dbReference type="Pfam" id="PF04542">
    <property type="entry name" value="Sigma70_r2"/>
    <property type="match status" value="1"/>
</dbReference>
<dbReference type="InterPro" id="IPR013249">
    <property type="entry name" value="RNA_pol_sigma70_r4_t2"/>
</dbReference>
<dbReference type="RefSeq" id="WP_138361246.1">
    <property type="nucleotide sequence ID" value="NZ_JBCIVH010000071.1"/>
</dbReference>
<dbReference type="CDD" id="cd06171">
    <property type="entry name" value="Sigma70_r4"/>
    <property type="match status" value="1"/>
</dbReference>
<feature type="domain" description="RNA polymerase sigma factor 70 region 4 type 2" evidence="8">
    <location>
        <begin position="112"/>
        <end position="164"/>
    </location>
</feature>
<dbReference type="GO" id="GO:0003677">
    <property type="term" value="F:DNA binding"/>
    <property type="evidence" value="ECO:0007669"/>
    <property type="project" value="UniProtKB-KW"/>
</dbReference>
<keyword evidence="3 6" id="KW-0731">Sigma factor</keyword>
<proteinExistence type="inferred from homology"/>
<dbReference type="PROSITE" id="PS01063">
    <property type="entry name" value="SIGMA70_ECF"/>
    <property type="match status" value="1"/>
</dbReference>
<sequence length="173" mass="19527">MSQPSATTSPLTLASLYSDNHSWLKNWLTHKLQSAFDADDVAQDTFVRIMGSDSLTTIRDPKSFLCTIAKRVMIDLYRRHALERAWLEMLSELPEALAPSPELRQSQLELLQQIDAMLDGLNAKAREAFLLSQLEGLTYAEIARRLSVSVSSVKKYMAKATEHCLLFRLENGL</sequence>
<evidence type="ECO:0000313" key="10">
    <source>
        <dbReference type="Proteomes" id="UP000307430"/>
    </source>
</evidence>
<dbReference type="NCBIfam" id="NF041727">
    <property type="entry name" value="ECF_sigma_FecI"/>
    <property type="match status" value="1"/>
</dbReference>
<evidence type="ECO:0000256" key="6">
    <source>
        <dbReference type="RuleBase" id="RU000716"/>
    </source>
</evidence>
<dbReference type="GO" id="GO:0006352">
    <property type="term" value="P:DNA-templated transcription initiation"/>
    <property type="evidence" value="ECO:0007669"/>
    <property type="project" value="InterPro"/>
</dbReference>
<dbReference type="Pfam" id="PF08281">
    <property type="entry name" value="Sigma70_r4_2"/>
    <property type="match status" value="1"/>
</dbReference>
<dbReference type="NCBIfam" id="TIGR02937">
    <property type="entry name" value="sigma70-ECF"/>
    <property type="match status" value="1"/>
</dbReference>
<dbReference type="SUPFAM" id="SSF88659">
    <property type="entry name" value="Sigma3 and sigma4 domains of RNA polymerase sigma factors"/>
    <property type="match status" value="1"/>
</dbReference>
<dbReference type="Gene3D" id="1.10.1740.10">
    <property type="match status" value="1"/>
</dbReference>
<dbReference type="Proteomes" id="UP000307430">
    <property type="component" value="Unassembled WGS sequence"/>
</dbReference>
<comment type="similarity">
    <text evidence="1 6">Belongs to the sigma-70 factor family. ECF subfamily.</text>
</comment>
<evidence type="ECO:0000259" key="8">
    <source>
        <dbReference type="Pfam" id="PF08281"/>
    </source>
</evidence>
<organism evidence="9 10">
    <name type="scientific">Klebsiella indica</name>
    <dbReference type="NCBI Taxonomy" id="2582917"/>
    <lineage>
        <taxon>Bacteria</taxon>
        <taxon>Pseudomonadati</taxon>
        <taxon>Pseudomonadota</taxon>
        <taxon>Gammaproteobacteria</taxon>
        <taxon>Enterobacterales</taxon>
        <taxon>Enterobacteriaceae</taxon>
        <taxon>Klebsiella/Raoultella group</taxon>
        <taxon>Klebsiella</taxon>
    </lineage>
</organism>
<dbReference type="InterPro" id="IPR013325">
    <property type="entry name" value="RNA_pol_sigma_r2"/>
</dbReference>
<dbReference type="NCBIfam" id="NF007232">
    <property type="entry name" value="PRK09651.1"/>
    <property type="match status" value="1"/>
</dbReference>
<keyword evidence="10" id="KW-1185">Reference proteome</keyword>